<reference evidence="13" key="2">
    <citation type="submission" date="2014-02" db="EMBL/GenBank/DDBJ databases">
        <title>Complete DNA sequence of /Kuraishia capsulata/ illustrates novel genomic features among budding yeasts (/Saccharomycotina/).</title>
        <authorList>
            <person name="Morales L."/>
            <person name="Noel B."/>
            <person name="Porcel B."/>
            <person name="Marcet-Houben M."/>
            <person name="Hullo M-F."/>
            <person name="Sacerdot C."/>
            <person name="Tekaia F."/>
            <person name="Leh-Louis V."/>
            <person name="Despons L."/>
            <person name="Khanna V."/>
            <person name="Aury J-M."/>
            <person name="Barbe V."/>
            <person name="Couloux A."/>
            <person name="Labadie K."/>
            <person name="Pelletier E."/>
            <person name="Souciet J-L."/>
            <person name="Boekhout T."/>
            <person name="Gabaldon T."/>
            <person name="Wincker P."/>
            <person name="Dujon B."/>
        </authorList>
    </citation>
    <scope>NUCLEOTIDE SEQUENCE</scope>
    <source>
        <strain evidence="13">CBS 1993</strain>
    </source>
</reference>
<evidence type="ECO:0000313" key="14">
    <source>
        <dbReference type="Proteomes" id="UP000019384"/>
    </source>
</evidence>
<evidence type="ECO:0000256" key="8">
    <source>
        <dbReference type="ARBA" id="ARBA00023128"/>
    </source>
</evidence>
<evidence type="ECO:0000313" key="13">
    <source>
        <dbReference type="EMBL" id="CDK26468.1"/>
    </source>
</evidence>
<dbReference type="PRINTS" id="PR00926">
    <property type="entry name" value="MITOCARRIER"/>
</dbReference>
<keyword evidence="5" id="KW-0677">Repeat</keyword>
<dbReference type="PANTHER" id="PTHR45683">
    <property type="entry name" value="MITOCHONDRIAL NICOTINAMIDE ADENINE DINUCLEOTIDE TRANSPORTER 1-RELATED-RELATED"/>
    <property type="match status" value="1"/>
</dbReference>
<evidence type="ECO:0000256" key="7">
    <source>
        <dbReference type="ARBA" id="ARBA00022989"/>
    </source>
</evidence>
<keyword evidence="14" id="KW-1185">Reference proteome</keyword>
<dbReference type="Gene3D" id="1.50.40.10">
    <property type="entry name" value="Mitochondrial carrier domain"/>
    <property type="match status" value="2"/>
</dbReference>
<feature type="repeat" description="Solcar" evidence="10">
    <location>
        <begin position="17"/>
        <end position="116"/>
    </location>
</feature>
<comment type="subcellular location">
    <subcellularLocation>
        <location evidence="1">Mitochondrion inner membrane</location>
        <topology evidence="1">Multi-pass membrane protein</topology>
    </subcellularLocation>
</comment>
<dbReference type="OrthoDB" id="10266426at2759"/>
<reference evidence="13" key="1">
    <citation type="submission" date="2013-12" db="EMBL/GenBank/DDBJ databases">
        <authorList>
            <person name="Genoscope - CEA"/>
        </authorList>
    </citation>
    <scope>NUCLEOTIDE SEQUENCE</scope>
    <source>
        <strain evidence="13">CBS 1993</strain>
    </source>
</reference>
<feature type="transmembrane region" description="Helical" evidence="12">
    <location>
        <begin position="87"/>
        <end position="106"/>
    </location>
</feature>
<evidence type="ECO:0000256" key="10">
    <source>
        <dbReference type="PROSITE-ProRule" id="PRU00282"/>
    </source>
</evidence>
<dbReference type="HOGENOM" id="CLU_015166_6_1_1"/>
<dbReference type="InterPro" id="IPR002067">
    <property type="entry name" value="MCP"/>
</dbReference>
<organism evidence="13 14">
    <name type="scientific">Kuraishia capsulata CBS 1993</name>
    <dbReference type="NCBI Taxonomy" id="1382522"/>
    <lineage>
        <taxon>Eukaryota</taxon>
        <taxon>Fungi</taxon>
        <taxon>Dikarya</taxon>
        <taxon>Ascomycota</taxon>
        <taxon>Saccharomycotina</taxon>
        <taxon>Pichiomycetes</taxon>
        <taxon>Pichiales</taxon>
        <taxon>Pichiaceae</taxon>
        <taxon>Kuraishia</taxon>
    </lineage>
</organism>
<feature type="transmembrane region" description="Helical" evidence="12">
    <location>
        <begin position="201"/>
        <end position="221"/>
    </location>
</feature>
<keyword evidence="4 10" id="KW-0812">Transmembrane</keyword>
<evidence type="ECO:0008006" key="15">
    <source>
        <dbReference type="Google" id="ProtNLM"/>
    </source>
</evidence>
<dbReference type="InterPro" id="IPR018108">
    <property type="entry name" value="MCP_transmembrane"/>
</dbReference>
<evidence type="ECO:0000256" key="4">
    <source>
        <dbReference type="ARBA" id="ARBA00022692"/>
    </source>
</evidence>
<evidence type="ECO:0000256" key="11">
    <source>
        <dbReference type="RuleBase" id="RU000488"/>
    </source>
</evidence>
<feature type="repeat" description="Solcar" evidence="10">
    <location>
        <begin position="236"/>
        <end position="323"/>
    </location>
</feature>
<keyword evidence="7 12" id="KW-1133">Transmembrane helix</keyword>
<keyword evidence="9 10" id="KW-0472">Membrane</keyword>
<evidence type="ECO:0000256" key="9">
    <source>
        <dbReference type="ARBA" id="ARBA00023136"/>
    </source>
</evidence>
<dbReference type="SUPFAM" id="SSF103506">
    <property type="entry name" value="Mitochondrial carrier"/>
    <property type="match status" value="1"/>
</dbReference>
<dbReference type="AlphaFoldDB" id="W6MKE6"/>
<comment type="similarity">
    <text evidence="2 11">Belongs to the mitochondrial carrier (TC 2.A.29) family.</text>
</comment>
<keyword evidence="6" id="KW-0999">Mitochondrion inner membrane</keyword>
<name>W6MKE6_9ASCO</name>
<dbReference type="Pfam" id="PF00153">
    <property type="entry name" value="Mito_carr"/>
    <property type="match status" value="3"/>
</dbReference>
<gene>
    <name evidence="13" type="ORF">KUCA_T00002440001</name>
</gene>
<dbReference type="PROSITE" id="PS50920">
    <property type="entry name" value="SOLCAR"/>
    <property type="match status" value="3"/>
</dbReference>
<keyword evidence="8" id="KW-0496">Mitochondrion</keyword>
<proteinExistence type="inferred from homology"/>
<dbReference type="Proteomes" id="UP000019384">
    <property type="component" value="Unassembled WGS sequence"/>
</dbReference>
<evidence type="ECO:0000256" key="12">
    <source>
        <dbReference type="SAM" id="Phobius"/>
    </source>
</evidence>
<sequence>MADIVVKELRHPSSYLSSDEIVPISGAISGFIAGVAVCPLDVAKTRLQAQGSFLQKHPDGLRNFEKFRYKGLGGTLRTILKQEGIKGLYRGLPAMVLGYFPTWMIYFTVYEQNKKLTRNLFDHETLSFATSAILAGAVSTTLTNPIWVVKTRMMIQTGDGRTIYDRFPSKHQTGASKDAQVYKSLVDTFVKMYRKEGWKSFYSGLLPSYIGLTHVAIQFPIYENLKKNLNLRDDSSNVGKLTLASIISKVLASSVTYPHEILRTRLQIDKTKVSMMTGLVRTFLSVYKNEGVKGFYSGFIINLTRTVPSSAVTLVTFEYIKGYLERVNGL</sequence>
<dbReference type="RefSeq" id="XP_022458471.1">
    <property type="nucleotide sequence ID" value="XM_022602692.1"/>
</dbReference>
<evidence type="ECO:0000256" key="6">
    <source>
        <dbReference type="ARBA" id="ARBA00022792"/>
    </source>
</evidence>
<accession>W6MKE6</accession>
<dbReference type="InterPro" id="IPR044712">
    <property type="entry name" value="SLC25A32-like"/>
</dbReference>
<feature type="transmembrane region" description="Helical" evidence="12">
    <location>
        <begin position="126"/>
        <end position="149"/>
    </location>
</feature>
<evidence type="ECO:0000256" key="3">
    <source>
        <dbReference type="ARBA" id="ARBA00022448"/>
    </source>
</evidence>
<evidence type="ECO:0000256" key="2">
    <source>
        <dbReference type="ARBA" id="ARBA00006375"/>
    </source>
</evidence>
<dbReference type="GO" id="GO:0005743">
    <property type="term" value="C:mitochondrial inner membrane"/>
    <property type="evidence" value="ECO:0007669"/>
    <property type="project" value="UniProtKB-SubCell"/>
</dbReference>
<evidence type="ECO:0000256" key="1">
    <source>
        <dbReference type="ARBA" id="ARBA00004448"/>
    </source>
</evidence>
<dbReference type="GO" id="GO:0015215">
    <property type="term" value="F:nucleotide transmembrane transporter activity"/>
    <property type="evidence" value="ECO:0007669"/>
    <property type="project" value="UniProtKB-ARBA"/>
</dbReference>
<evidence type="ECO:0000256" key="5">
    <source>
        <dbReference type="ARBA" id="ARBA00022737"/>
    </source>
</evidence>
<dbReference type="EMBL" id="HG793127">
    <property type="protein sequence ID" value="CDK26468.1"/>
    <property type="molecule type" value="Genomic_DNA"/>
</dbReference>
<keyword evidence="3 11" id="KW-0813">Transport</keyword>
<protein>
    <recommendedName>
        <fullName evidence="15">Mitochondrial carrier protein</fullName>
    </recommendedName>
</protein>
<dbReference type="GeneID" id="34519859"/>
<feature type="repeat" description="Solcar" evidence="10">
    <location>
        <begin position="123"/>
        <end position="228"/>
    </location>
</feature>
<dbReference type="InterPro" id="IPR023395">
    <property type="entry name" value="MCP_dom_sf"/>
</dbReference>